<dbReference type="InterPro" id="IPR007229">
    <property type="entry name" value="Nic_PRibTrfase-Fam"/>
</dbReference>
<dbReference type="AlphaFoldDB" id="A0A1L9Q4F3"/>
<evidence type="ECO:0000256" key="5">
    <source>
        <dbReference type="ARBA" id="ARBA00022598"/>
    </source>
</evidence>
<dbReference type="EMBL" id="KV878140">
    <property type="protein sequence ID" value="OJJ08654.1"/>
    <property type="molecule type" value="Genomic_DNA"/>
</dbReference>
<feature type="domain" description="Nicotinate/nicotinamide phosphoribosyltransferase" evidence="9">
    <location>
        <begin position="341"/>
        <end position="469"/>
    </location>
</feature>
<evidence type="ECO:0000259" key="10">
    <source>
        <dbReference type="Pfam" id="PF17767"/>
    </source>
</evidence>
<dbReference type="PANTHER" id="PTHR11098">
    <property type="entry name" value="NICOTINATE PHOSPHORIBOSYLTRANSFERASE"/>
    <property type="match status" value="1"/>
</dbReference>
<dbReference type="OrthoDB" id="193380at2759"/>
<dbReference type="STRING" id="1036611.A0A1L9Q4F3"/>
<evidence type="ECO:0000256" key="2">
    <source>
        <dbReference type="ARBA" id="ARBA00010897"/>
    </source>
</evidence>
<feature type="region of interest" description="Disordered" evidence="8">
    <location>
        <begin position="300"/>
        <end position="341"/>
    </location>
</feature>
<proteinExistence type="inferred from homology"/>
<dbReference type="VEuPathDB" id="FungiDB:ASPVEDRAFT_89867"/>
<dbReference type="InterPro" id="IPR041525">
    <property type="entry name" value="N/Namide_PRibTrfase"/>
</dbReference>
<organism evidence="11 12">
    <name type="scientific">Aspergillus versicolor CBS 583.65</name>
    <dbReference type="NCBI Taxonomy" id="1036611"/>
    <lineage>
        <taxon>Eukaryota</taxon>
        <taxon>Fungi</taxon>
        <taxon>Dikarya</taxon>
        <taxon>Ascomycota</taxon>
        <taxon>Pezizomycotina</taxon>
        <taxon>Eurotiomycetes</taxon>
        <taxon>Eurotiomycetidae</taxon>
        <taxon>Eurotiales</taxon>
        <taxon>Aspergillaceae</taxon>
        <taxon>Aspergillus</taxon>
        <taxon>Aspergillus subgen. Nidulantes</taxon>
    </lineage>
</organism>
<evidence type="ECO:0000256" key="6">
    <source>
        <dbReference type="ARBA" id="ARBA00022642"/>
    </source>
</evidence>
<dbReference type="GO" id="GO:0005829">
    <property type="term" value="C:cytosol"/>
    <property type="evidence" value="ECO:0007669"/>
    <property type="project" value="TreeGrafter"/>
</dbReference>
<dbReference type="EC" id="6.3.4.21" evidence="3"/>
<feature type="domain" description="Nicotinate phosphoribosyltransferase N-terminal" evidence="10">
    <location>
        <begin position="15"/>
        <end position="145"/>
    </location>
</feature>
<dbReference type="InterPro" id="IPR006406">
    <property type="entry name" value="Nic_PRibTrfase"/>
</dbReference>
<dbReference type="FunFam" id="3.20.140.10:FF:000014">
    <property type="entry name" value="Nicotinate phosphoribosyltransferase"/>
    <property type="match status" value="1"/>
</dbReference>
<keyword evidence="6" id="KW-0662">Pyridine nucleotide biosynthesis</keyword>
<dbReference type="InterPro" id="IPR040727">
    <property type="entry name" value="NAPRTase_N"/>
</dbReference>
<evidence type="ECO:0000256" key="4">
    <source>
        <dbReference type="ARBA" id="ARBA00022553"/>
    </source>
</evidence>
<evidence type="ECO:0000256" key="7">
    <source>
        <dbReference type="ARBA" id="ARBA00048668"/>
    </source>
</evidence>
<evidence type="ECO:0000256" key="3">
    <source>
        <dbReference type="ARBA" id="ARBA00013236"/>
    </source>
</evidence>
<dbReference type="SUPFAM" id="SSF54675">
    <property type="entry name" value="Nicotinate/Quinolinate PRTase N-terminal domain-like"/>
    <property type="match status" value="1"/>
</dbReference>
<feature type="domain" description="Nicotinate/nicotinamide phosphoribosyltransferase" evidence="9">
    <location>
        <begin position="179"/>
        <end position="291"/>
    </location>
</feature>
<evidence type="ECO:0000313" key="11">
    <source>
        <dbReference type="EMBL" id="OJJ08654.1"/>
    </source>
</evidence>
<dbReference type="PIRSF" id="PIRSF000484">
    <property type="entry name" value="NAPRT"/>
    <property type="match status" value="1"/>
</dbReference>
<protein>
    <recommendedName>
        <fullName evidence="3">nicotinate phosphoribosyltransferase</fullName>
        <ecNumber evidence="3">6.3.4.21</ecNumber>
    </recommendedName>
</protein>
<feature type="compositionally biased region" description="Polar residues" evidence="8">
    <location>
        <begin position="318"/>
        <end position="328"/>
    </location>
</feature>
<sequence>MGESSPLPEGITSLLDTDLYKLTMQCAILKYFPDVYVTYGFTNRTPDMKLTRGAYKWILAQMDKLANIRVTSDEIEFLKKRCPYFNHAYLDYLTTFRLKPSEQVEIKFTPAKDTGSDSDLGDIEYVVKGIWVETILYEIPLLALTSQAYFLFSDKDWDYENQEEKAYRKGYVLLENGCTFSEFGTRRRRDYHTQDLVMKGLCRASREGQAKGVPGAFTGSSNVHFAMKYDVAAVGTVAHEWYMTIAAITDDYENANEMALKYWLGCFGEGVLGIALTDTFGTPAFLDAFRKPIPAYTSAGAGAVSTTPSGPSTTTESNIQSEAETTPPISAPLENQHANPSTKSYADVYTGIRQDSGDPTYFVKMARDFYDRAGIKETKTVVFSDSLDIEHCLEYKVIAEEAGFKPVFGVGTFFTNDFVNKTTHEKSKPLNIVIKISSANGRAAVKLSDNMGKNTGDKDTVQSVKKRLGYVEHEWEEGDEKNRWAGK</sequence>
<keyword evidence="12" id="KW-1185">Reference proteome</keyword>
<dbReference type="InterPro" id="IPR036068">
    <property type="entry name" value="Nicotinate_pribotase-like_C"/>
</dbReference>
<gene>
    <name evidence="11" type="ORF">ASPVEDRAFT_89867</name>
</gene>
<dbReference type="Pfam" id="PF04095">
    <property type="entry name" value="NAPRTase"/>
    <property type="match status" value="2"/>
</dbReference>
<comment type="pathway">
    <text evidence="1">Cofactor biosynthesis; NAD(+) biosynthesis; nicotinate D-ribonucleotide from nicotinate: step 1/1.</text>
</comment>
<evidence type="ECO:0000259" key="9">
    <source>
        <dbReference type="Pfam" id="PF04095"/>
    </source>
</evidence>
<dbReference type="SUPFAM" id="SSF51690">
    <property type="entry name" value="Nicotinate/Quinolinate PRTase C-terminal domain-like"/>
    <property type="match status" value="1"/>
</dbReference>
<feature type="compositionally biased region" description="Low complexity" evidence="8">
    <location>
        <begin position="305"/>
        <end position="317"/>
    </location>
</feature>
<evidence type="ECO:0000256" key="8">
    <source>
        <dbReference type="SAM" id="MobiDB-lite"/>
    </source>
</evidence>
<evidence type="ECO:0000313" key="12">
    <source>
        <dbReference type="Proteomes" id="UP000184073"/>
    </source>
</evidence>
<dbReference type="UniPathway" id="UPA00253">
    <property type="reaction ID" value="UER00457"/>
</dbReference>
<reference evidence="12" key="1">
    <citation type="journal article" date="2017" name="Genome Biol.">
        <title>Comparative genomics reveals high biological diversity and specific adaptations in the industrially and medically important fungal genus Aspergillus.</title>
        <authorList>
            <person name="de Vries R.P."/>
            <person name="Riley R."/>
            <person name="Wiebenga A."/>
            <person name="Aguilar-Osorio G."/>
            <person name="Amillis S."/>
            <person name="Uchima C.A."/>
            <person name="Anderluh G."/>
            <person name="Asadollahi M."/>
            <person name="Askin M."/>
            <person name="Barry K."/>
            <person name="Battaglia E."/>
            <person name="Bayram O."/>
            <person name="Benocci T."/>
            <person name="Braus-Stromeyer S.A."/>
            <person name="Caldana C."/>
            <person name="Canovas D."/>
            <person name="Cerqueira G.C."/>
            <person name="Chen F."/>
            <person name="Chen W."/>
            <person name="Choi C."/>
            <person name="Clum A."/>
            <person name="Dos Santos R.A."/>
            <person name="Damasio A.R."/>
            <person name="Diallinas G."/>
            <person name="Emri T."/>
            <person name="Fekete E."/>
            <person name="Flipphi M."/>
            <person name="Freyberg S."/>
            <person name="Gallo A."/>
            <person name="Gournas C."/>
            <person name="Habgood R."/>
            <person name="Hainaut M."/>
            <person name="Harispe M.L."/>
            <person name="Henrissat B."/>
            <person name="Hilden K.S."/>
            <person name="Hope R."/>
            <person name="Hossain A."/>
            <person name="Karabika E."/>
            <person name="Karaffa L."/>
            <person name="Karanyi Z."/>
            <person name="Krasevec N."/>
            <person name="Kuo A."/>
            <person name="Kusch H."/>
            <person name="LaButti K."/>
            <person name="Lagendijk E.L."/>
            <person name="Lapidus A."/>
            <person name="Levasseur A."/>
            <person name="Lindquist E."/>
            <person name="Lipzen A."/>
            <person name="Logrieco A.F."/>
            <person name="MacCabe A."/>
            <person name="Maekelae M.R."/>
            <person name="Malavazi I."/>
            <person name="Melin P."/>
            <person name="Meyer V."/>
            <person name="Mielnichuk N."/>
            <person name="Miskei M."/>
            <person name="Molnar A.P."/>
            <person name="Mule G."/>
            <person name="Ngan C.Y."/>
            <person name="Orejas M."/>
            <person name="Orosz E."/>
            <person name="Ouedraogo J.P."/>
            <person name="Overkamp K.M."/>
            <person name="Park H.-S."/>
            <person name="Perrone G."/>
            <person name="Piumi F."/>
            <person name="Punt P.J."/>
            <person name="Ram A.F."/>
            <person name="Ramon A."/>
            <person name="Rauscher S."/>
            <person name="Record E."/>
            <person name="Riano-Pachon D.M."/>
            <person name="Robert V."/>
            <person name="Roehrig J."/>
            <person name="Ruller R."/>
            <person name="Salamov A."/>
            <person name="Salih N.S."/>
            <person name="Samson R.A."/>
            <person name="Sandor E."/>
            <person name="Sanguinetti M."/>
            <person name="Schuetze T."/>
            <person name="Sepcic K."/>
            <person name="Shelest E."/>
            <person name="Sherlock G."/>
            <person name="Sophianopoulou V."/>
            <person name="Squina F.M."/>
            <person name="Sun H."/>
            <person name="Susca A."/>
            <person name="Todd R.B."/>
            <person name="Tsang A."/>
            <person name="Unkles S.E."/>
            <person name="van de Wiele N."/>
            <person name="van Rossen-Uffink D."/>
            <person name="Oliveira J.V."/>
            <person name="Vesth T.C."/>
            <person name="Visser J."/>
            <person name="Yu J.-H."/>
            <person name="Zhou M."/>
            <person name="Andersen M.R."/>
            <person name="Archer D.B."/>
            <person name="Baker S.E."/>
            <person name="Benoit I."/>
            <person name="Brakhage A.A."/>
            <person name="Braus G.H."/>
            <person name="Fischer R."/>
            <person name="Frisvad J.C."/>
            <person name="Goldman G.H."/>
            <person name="Houbraken J."/>
            <person name="Oakley B."/>
            <person name="Pocsi I."/>
            <person name="Scazzocchio C."/>
            <person name="Seiboth B."/>
            <person name="vanKuyk P.A."/>
            <person name="Wortman J."/>
            <person name="Dyer P.S."/>
            <person name="Grigoriev I.V."/>
        </authorList>
    </citation>
    <scope>NUCLEOTIDE SEQUENCE [LARGE SCALE GENOMIC DNA]</scope>
    <source>
        <strain evidence="12">CBS 583.65</strain>
    </source>
</reference>
<dbReference type="CDD" id="cd01401">
    <property type="entry name" value="PncB_like"/>
    <property type="match status" value="1"/>
</dbReference>
<evidence type="ECO:0000256" key="1">
    <source>
        <dbReference type="ARBA" id="ARBA00004952"/>
    </source>
</evidence>
<dbReference type="RefSeq" id="XP_040674416.1">
    <property type="nucleotide sequence ID" value="XM_040818693.1"/>
</dbReference>
<dbReference type="PANTHER" id="PTHR11098:SF1">
    <property type="entry name" value="NICOTINATE PHOSPHORIBOSYLTRANSFERASE"/>
    <property type="match status" value="1"/>
</dbReference>
<comment type="similarity">
    <text evidence="2">Belongs to the NAPRTase family.</text>
</comment>
<name>A0A1L9Q4F3_ASPVE</name>
<dbReference type="Pfam" id="PF17767">
    <property type="entry name" value="NAPRTase_N"/>
    <property type="match status" value="1"/>
</dbReference>
<accession>A0A1L9Q4F3</accession>
<keyword evidence="5" id="KW-0436">Ligase</keyword>
<dbReference type="Proteomes" id="UP000184073">
    <property type="component" value="Unassembled WGS sequence"/>
</dbReference>
<dbReference type="GO" id="GO:0004516">
    <property type="term" value="F:nicotinate phosphoribosyltransferase activity"/>
    <property type="evidence" value="ECO:0007669"/>
    <property type="project" value="UniProtKB-EC"/>
</dbReference>
<dbReference type="GO" id="GO:0034355">
    <property type="term" value="P:NAD+ biosynthetic process via the salvage pathway"/>
    <property type="evidence" value="ECO:0007669"/>
    <property type="project" value="TreeGrafter"/>
</dbReference>
<dbReference type="GeneID" id="63734204"/>
<comment type="catalytic activity">
    <reaction evidence="7">
        <text>5-phospho-alpha-D-ribose 1-diphosphate + nicotinate + ATP + H2O = nicotinate beta-D-ribonucleotide + ADP + phosphate + diphosphate</text>
        <dbReference type="Rhea" id="RHEA:36163"/>
        <dbReference type="ChEBI" id="CHEBI:15377"/>
        <dbReference type="ChEBI" id="CHEBI:30616"/>
        <dbReference type="ChEBI" id="CHEBI:32544"/>
        <dbReference type="ChEBI" id="CHEBI:33019"/>
        <dbReference type="ChEBI" id="CHEBI:43474"/>
        <dbReference type="ChEBI" id="CHEBI:57502"/>
        <dbReference type="ChEBI" id="CHEBI:58017"/>
        <dbReference type="ChEBI" id="CHEBI:456216"/>
        <dbReference type="EC" id="6.3.4.21"/>
    </reaction>
</comment>
<dbReference type="Gene3D" id="3.20.140.10">
    <property type="entry name" value="nicotinate phosphoribosyltransferase"/>
    <property type="match status" value="2"/>
</dbReference>
<keyword evidence="4" id="KW-0597">Phosphoprotein</keyword>